<dbReference type="GO" id="GO:0033615">
    <property type="term" value="P:mitochondrial proton-transporting ATP synthase complex assembly"/>
    <property type="evidence" value="ECO:0007669"/>
    <property type="project" value="TreeGrafter"/>
</dbReference>
<keyword evidence="4 6" id="KW-0378">Hydrolase</keyword>
<dbReference type="GO" id="GO:0004222">
    <property type="term" value="F:metalloendopeptidase activity"/>
    <property type="evidence" value="ECO:0007669"/>
    <property type="project" value="InterPro"/>
</dbReference>
<name>A0AAV3B0Z3_PYXAD</name>
<evidence type="ECO:0000256" key="7">
    <source>
        <dbReference type="SAM" id="MobiDB-lite"/>
    </source>
</evidence>
<organism evidence="8 9">
    <name type="scientific">Pyxicephalus adspersus</name>
    <name type="common">African bullfrog</name>
    <dbReference type="NCBI Taxonomy" id="30357"/>
    <lineage>
        <taxon>Eukaryota</taxon>
        <taxon>Metazoa</taxon>
        <taxon>Chordata</taxon>
        <taxon>Craniata</taxon>
        <taxon>Vertebrata</taxon>
        <taxon>Euteleostomi</taxon>
        <taxon>Amphibia</taxon>
        <taxon>Batrachia</taxon>
        <taxon>Anura</taxon>
        <taxon>Neobatrachia</taxon>
        <taxon>Ranoidea</taxon>
        <taxon>Pyxicephalidae</taxon>
        <taxon>Pyxicephalinae</taxon>
        <taxon>Pyxicephalus</taxon>
    </lineage>
</organism>
<dbReference type="Pfam" id="PF09768">
    <property type="entry name" value="Peptidase_M76"/>
    <property type="match status" value="1"/>
</dbReference>
<dbReference type="InterPro" id="IPR019165">
    <property type="entry name" value="Peptidase_M76_ATP23"/>
</dbReference>
<dbReference type="EC" id="3.4.24.-" evidence="6"/>
<evidence type="ECO:0000256" key="6">
    <source>
        <dbReference type="RuleBase" id="RU364057"/>
    </source>
</evidence>
<dbReference type="PANTHER" id="PTHR21711:SF0">
    <property type="entry name" value="MITOCHONDRIAL INNER MEMBRANE PROTEASE ATP23 HOMOLOG"/>
    <property type="match status" value="1"/>
</dbReference>
<gene>
    <name evidence="8" type="ORF">GDO54_007056</name>
</gene>
<dbReference type="Proteomes" id="UP001181693">
    <property type="component" value="Unassembled WGS sequence"/>
</dbReference>
<dbReference type="EMBL" id="DYDO01000002">
    <property type="protein sequence ID" value="DBA31160.1"/>
    <property type="molecule type" value="Genomic_DNA"/>
</dbReference>
<keyword evidence="3 6" id="KW-0479">Metal-binding</keyword>
<comment type="caution">
    <text evidence="8">The sequence shown here is derived from an EMBL/GenBank/DDBJ whole genome shotgun (WGS) entry which is preliminary data.</text>
</comment>
<evidence type="ECO:0000256" key="2">
    <source>
        <dbReference type="ARBA" id="ARBA00022670"/>
    </source>
</evidence>
<keyword evidence="9" id="KW-1185">Reference proteome</keyword>
<keyword evidence="2 6" id="KW-0645">Protease</keyword>
<evidence type="ECO:0000256" key="3">
    <source>
        <dbReference type="ARBA" id="ARBA00022723"/>
    </source>
</evidence>
<dbReference type="AlphaFoldDB" id="A0AAV3B0Z3"/>
<protein>
    <recommendedName>
        <fullName evidence="6">Mitochondrial inner membrane protease ATP23</fullName>
        <ecNumber evidence="6">3.4.24.-</ecNumber>
    </recommendedName>
</protein>
<evidence type="ECO:0000256" key="1">
    <source>
        <dbReference type="ARBA" id="ARBA00009915"/>
    </source>
</evidence>
<evidence type="ECO:0000256" key="5">
    <source>
        <dbReference type="ARBA" id="ARBA00023049"/>
    </source>
</evidence>
<evidence type="ECO:0000313" key="9">
    <source>
        <dbReference type="Proteomes" id="UP001181693"/>
    </source>
</evidence>
<dbReference type="GO" id="GO:0046872">
    <property type="term" value="F:metal ion binding"/>
    <property type="evidence" value="ECO:0007669"/>
    <property type="project" value="UniProtKB-KW"/>
</dbReference>
<dbReference type="PANTHER" id="PTHR21711">
    <property type="entry name" value="MITOCHONDRIAL INNER MEMBRANE PROTEASE"/>
    <property type="match status" value="1"/>
</dbReference>
<proteinExistence type="inferred from homology"/>
<feature type="region of interest" description="Disordered" evidence="7">
    <location>
        <begin position="1"/>
        <end position="25"/>
    </location>
</feature>
<accession>A0AAV3B0Z3</accession>
<sequence length="235" mass="27109">MAEQKPAEDDDFGYNLFPQRNRKNPREESLTSKLYFLKFRCKTRMKIAMEQNPQVKILLGAMKHAGCTAYRERHFTCEECDENVGGGFDSATSEIVLCQNTINDQRSMNRVLTHELIHAYDHCRADVDFLRNIRHLACSEIRAASLSGDCSLTNEMLRLKFGLKQHHQTCVRERAVNSILAGRNVSKETAEKAVNEVFDSCFNDREPFGRIPYNQSSAQMSYKEFMNRGRYYGNI</sequence>
<evidence type="ECO:0000256" key="4">
    <source>
        <dbReference type="ARBA" id="ARBA00022801"/>
    </source>
</evidence>
<comment type="similarity">
    <text evidence="1 6">Belongs to the peptidase M76 family.</text>
</comment>
<evidence type="ECO:0000313" key="8">
    <source>
        <dbReference type="EMBL" id="DBA31160.1"/>
    </source>
</evidence>
<reference evidence="8" key="1">
    <citation type="thesis" date="2020" institute="ProQuest LLC" country="789 East Eisenhower Parkway, Ann Arbor, MI, USA">
        <title>Comparative Genomics and Chromosome Evolution.</title>
        <authorList>
            <person name="Mudd A.B."/>
        </authorList>
    </citation>
    <scope>NUCLEOTIDE SEQUENCE</scope>
    <source>
        <strain evidence="8">1538</strain>
        <tissue evidence="8">Blood</tissue>
    </source>
</reference>
<keyword evidence="5 6" id="KW-0482">Metalloprotease</keyword>
<dbReference type="GO" id="GO:0034982">
    <property type="term" value="P:mitochondrial protein processing"/>
    <property type="evidence" value="ECO:0007669"/>
    <property type="project" value="TreeGrafter"/>
</dbReference>
<dbReference type="GO" id="GO:0005739">
    <property type="term" value="C:mitochondrion"/>
    <property type="evidence" value="ECO:0007669"/>
    <property type="project" value="GOC"/>
</dbReference>